<feature type="short sequence motif" description="GXGXXG" evidence="4">
    <location>
        <begin position="196"/>
        <end position="201"/>
    </location>
</feature>
<name>A0A7E4VIG2_PANRE</name>
<dbReference type="PROSITE" id="PS51635">
    <property type="entry name" value="PNPLA"/>
    <property type="match status" value="1"/>
</dbReference>
<evidence type="ECO:0000256" key="3">
    <source>
        <dbReference type="ARBA" id="ARBA00023098"/>
    </source>
</evidence>
<proteinExistence type="predicted"/>
<keyword evidence="1 4" id="KW-0378">Hydrolase</keyword>
<evidence type="ECO:0000256" key="5">
    <source>
        <dbReference type="SAM" id="MobiDB-lite"/>
    </source>
</evidence>
<sequence>MRAIFRFRPPRCAASRRLVATETPTGSKKDGQQGGSGDDKGVENKVAVTPSDEKATTTTQPSYLGYLSGVISTVWPYGSSPPSADGSSDRVVKVAVKKATRADVGAKTDALVRKLLASTSTSSRLMRLGELSAHLLEFPASRMIAIEQRLLVPMLLRIAETSIDTLLQEEARQVLALVGFSSPPKGKGIRILSIDGGGTRGILGLEVLDELEKQSGNKKICELFDIITGVSTGAILATLLGAKRMNVDECKRIYLEISRQLFSQGRLSGVSGLLLSHSYYNSKMWVEILKKILGDDVAVIHTSRSPDSPKLAIVSSIVNAPQLQPYVFRNYEHPAGRDSHFRGGSKAKLYEAVQCSSAAPGYFAEVPIDTIVHQDGGVLVNNPTAIALHEARNLWPNEPIHCVVSVGNGRSVAELELTAVKTSTRIQDKISRIIDSATDTELVHLAMMDLLPTDSYFRLNPYMSFPYTLDEIDPEKLVQMRRDSLLYVRRNRKKIARAAVRLTERPSLKTSVERTLFDLRAHWGMYKV</sequence>
<evidence type="ECO:0000313" key="8">
    <source>
        <dbReference type="WBParaSite" id="Pan_g21561.t1"/>
    </source>
</evidence>
<dbReference type="GO" id="GO:0016020">
    <property type="term" value="C:membrane"/>
    <property type="evidence" value="ECO:0007669"/>
    <property type="project" value="TreeGrafter"/>
</dbReference>
<evidence type="ECO:0000259" key="6">
    <source>
        <dbReference type="PROSITE" id="PS51635"/>
    </source>
</evidence>
<feature type="short sequence motif" description="DGA/G" evidence="4">
    <location>
        <begin position="375"/>
        <end position="377"/>
    </location>
</feature>
<dbReference type="SUPFAM" id="SSF52151">
    <property type="entry name" value="FabD/lysophospholipase-like"/>
    <property type="match status" value="1"/>
</dbReference>
<dbReference type="CDD" id="cd07211">
    <property type="entry name" value="Pat_PNPLA8"/>
    <property type="match status" value="1"/>
</dbReference>
<dbReference type="PANTHER" id="PTHR24185">
    <property type="entry name" value="CALCIUM-INDEPENDENT PHOSPHOLIPASE A2-GAMMA"/>
    <property type="match status" value="1"/>
</dbReference>
<keyword evidence="7" id="KW-1185">Reference proteome</keyword>
<feature type="active site" description="Proton acceptor" evidence="4">
    <location>
        <position position="375"/>
    </location>
</feature>
<dbReference type="Proteomes" id="UP000492821">
    <property type="component" value="Unassembled WGS sequence"/>
</dbReference>
<dbReference type="WBParaSite" id="Pan_g21561.t1">
    <property type="protein sequence ID" value="Pan_g21561.t1"/>
    <property type="gene ID" value="Pan_g21561"/>
</dbReference>
<keyword evidence="2 4" id="KW-0442">Lipid degradation</keyword>
<keyword evidence="3 4" id="KW-0443">Lipid metabolism</keyword>
<dbReference type="InterPro" id="IPR045217">
    <property type="entry name" value="PNPLA8-like"/>
</dbReference>
<dbReference type="PANTHER" id="PTHR24185:SF1">
    <property type="entry name" value="CALCIUM-INDEPENDENT PHOSPHOLIPASE A2-GAMMA"/>
    <property type="match status" value="1"/>
</dbReference>
<dbReference type="InterPro" id="IPR002641">
    <property type="entry name" value="PNPLA_dom"/>
</dbReference>
<feature type="domain" description="PNPLA" evidence="6">
    <location>
        <begin position="192"/>
        <end position="388"/>
    </location>
</feature>
<reference evidence="7" key="1">
    <citation type="journal article" date="2013" name="Genetics">
        <title>The draft genome and transcriptome of Panagrellus redivivus are shaped by the harsh demands of a free-living lifestyle.</title>
        <authorList>
            <person name="Srinivasan J."/>
            <person name="Dillman A.R."/>
            <person name="Macchietto M.G."/>
            <person name="Heikkinen L."/>
            <person name="Lakso M."/>
            <person name="Fracchia K.M."/>
            <person name="Antoshechkin I."/>
            <person name="Mortazavi A."/>
            <person name="Wong G."/>
            <person name="Sternberg P.W."/>
        </authorList>
    </citation>
    <scope>NUCLEOTIDE SEQUENCE [LARGE SCALE GENOMIC DNA]</scope>
    <source>
        <strain evidence="7">MT8872</strain>
    </source>
</reference>
<evidence type="ECO:0000313" key="7">
    <source>
        <dbReference type="Proteomes" id="UP000492821"/>
    </source>
</evidence>
<dbReference type="AlphaFoldDB" id="A0A7E4VIG2"/>
<feature type="compositionally biased region" description="Basic and acidic residues" evidence="5">
    <location>
        <begin position="27"/>
        <end position="43"/>
    </location>
</feature>
<protein>
    <submittedName>
        <fullName evidence="8">PNPLA domain-containing protein</fullName>
    </submittedName>
</protein>
<reference evidence="8" key="2">
    <citation type="submission" date="2020-10" db="UniProtKB">
        <authorList>
            <consortium name="WormBaseParasite"/>
        </authorList>
    </citation>
    <scope>IDENTIFICATION</scope>
</reference>
<dbReference type="Pfam" id="PF01734">
    <property type="entry name" value="Patatin"/>
    <property type="match status" value="1"/>
</dbReference>
<feature type="short sequence motif" description="GXSXG" evidence="4">
    <location>
        <begin position="229"/>
        <end position="233"/>
    </location>
</feature>
<dbReference type="GO" id="GO:0016042">
    <property type="term" value="P:lipid catabolic process"/>
    <property type="evidence" value="ECO:0007669"/>
    <property type="project" value="UniProtKB-UniRule"/>
</dbReference>
<organism evidence="7 8">
    <name type="scientific">Panagrellus redivivus</name>
    <name type="common">Microworm</name>
    <dbReference type="NCBI Taxonomy" id="6233"/>
    <lineage>
        <taxon>Eukaryota</taxon>
        <taxon>Metazoa</taxon>
        <taxon>Ecdysozoa</taxon>
        <taxon>Nematoda</taxon>
        <taxon>Chromadorea</taxon>
        <taxon>Rhabditida</taxon>
        <taxon>Tylenchina</taxon>
        <taxon>Panagrolaimomorpha</taxon>
        <taxon>Panagrolaimoidea</taxon>
        <taxon>Panagrolaimidae</taxon>
        <taxon>Panagrellus</taxon>
    </lineage>
</organism>
<accession>A0A7E4VIG2</accession>
<feature type="active site" description="Nucleophile" evidence="4">
    <location>
        <position position="231"/>
    </location>
</feature>
<dbReference type="GO" id="GO:0047499">
    <property type="term" value="F:calcium-independent phospholipase A2 activity"/>
    <property type="evidence" value="ECO:0007669"/>
    <property type="project" value="TreeGrafter"/>
</dbReference>
<evidence type="ECO:0000256" key="2">
    <source>
        <dbReference type="ARBA" id="ARBA00022963"/>
    </source>
</evidence>
<dbReference type="Gene3D" id="3.40.1090.10">
    <property type="entry name" value="Cytosolic phospholipase A2 catalytic domain"/>
    <property type="match status" value="1"/>
</dbReference>
<dbReference type="InterPro" id="IPR016035">
    <property type="entry name" value="Acyl_Trfase/lysoPLipase"/>
</dbReference>
<dbReference type="GO" id="GO:0019369">
    <property type="term" value="P:arachidonate metabolic process"/>
    <property type="evidence" value="ECO:0007669"/>
    <property type="project" value="TreeGrafter"/>
</dbReference>
<evidence type="ECO:0000256" key="1">
    <source>
        <dbReference type="ARBA" id="ARBA00022801"/>
    </source>
</evidence>
<feature type="region of interest" description="Disordered" evidence="5">
    <location>
        <begin position="15"/>
        <end position="59"/>
    </location>
</feature>
<evidence type="ECO:0000256" key="4">
    <source>
        <dbReference type="PROSITE-ProRule" id="PRU01161"/>
    </source>
</evidence>